<dbReference type="AlphaFoldDB" id="A0A1H0E0T5"/>
<accession>A0A1H0E0T5</accession>
<reference evidence="2" key="1">
    <citation type="submission" date="2016-10" db="EMBL/GenBank/DDBJ databases">
        <authorList>
            <person name="Varghese N."/>
            <person name="Submissions S."/>
        </authorList>
    </citation>
    <scope>NUCLEOTIDE SEQUENCE [LARGE SCALE GENOMIC DNA]</scope>
    <source>
        <strain evidence="2">CGMCC 1.10369</strain>
    </source>
</reference>
<protein>
    <submittedName>
        <fullName evidence="1">Uncharacterized protein</fullName>
    </submittedName>
</protein>
<dbReference type="RefSeq" id="WP_090842112.1">
    <property type="nucleotide sequence ID" value="NZ_FNIL01000003.1"/>
</dbReference>
<keyword evidence="2" id="KW-1185">Reference proteome</keyword>
<dbReference type="EMBL" id="FNIL01000003">
    <property type="protein sequence ID" value="SDN75851.1"/>
    <property type="molecule type" value="Genomic_DNA"/>
</dbReference>
<organism evidence="1 2">
    <name type="scientific">Alkalicoccus daliensis</name>
    <dbReference type="NCBI Taxonomy" id="745820"/>
    <lineage>
        <taxon>Bacteria</taxon>
        <taxon>Bacillati</taxon>
        <taxon>Bacillota</taxon>
        <taxon>Bacilli</taxon>
        <taxon>Bacillales</taxon>
        <taxon>Bacillaceae</taxon>
        <taxon>Alkalicoccus</taxon>
    </lineage>
</organism>
<evidence type="ECO:0000313" key="1">
    <source>
        <dbReference type="EMBL" id="SDN75851.1"/>
    </source>
</evidence>
<evidence type="ECO:0000313" key="2">
    <source>
        <dbReference type="Proteomes" id="UP000198778"/>
    </source>
</evidence>
<sequence>MSVFQQMSLKRQGRKHKQFFEKMQLYPYPVQINGQTYFLINYLKAKATTGSAVISLDQESADEAKKAHRLLFPFYVLHEKINTEGRMRAGINIDFFRSPLELMDANKNASLKPGYDLIDSILELQLKYRKTYDNFQSLLKELESEERSLTDKDLQTAAESAAMLDVLQYQIVHTLGAGTKTLRNWIEAMKQADLWEKLTKAQQVFYQQMLQNEELMLKESKNMPVVKHENFDKMLKLNLDKMKSYKRKEQQEEEAALRHP</sequence>
<proteinExistence type="predicted"/>
<name>A0A1H0E0T5_9BACI</name>
<dbReference type="Proteomes" id="UP000198778">
    <property type="component" value="Unassembled WGS sequence"/>
</dbReference>
<dbReference type="OrthoDB" id="2965543at2"/>
<gene>
    <name evidence="1" type="ORF">SAMN04488053_103158</name>
</gene>